<protein>
    <submittedName>
        <fullName evidence="1">Uncharacterized protein</fullName>
    </submittedName>
</protein>
<reference evidence="1 2" key="1">
    <citation type="submission" date="2018-10" db="EMBL/GenBank/DDBJ databases">
        <title>Genomic Encyclopedia of Archaeal and Bacterial Type Strains, Phase II (KMG-II): from individual species to whole genera.</title>
        <authorList>
            <person name="Goeker M."/>
        </authorList>
    </citation>
    <scope>NUCLEOTIDE SEQUENCE [LARGE SCALE GENOMIC DNA]</scope>
    <source>
        <strain evidence="1 2">DSM 45657</strain>
    </source>
</reference>
<dbReference type="Proteomes" id="UP000282454">
    <property type="component" value="Unassembled WGS sequence"/>
</dbReference>
<keyword evidence="2" id="KW-1185">Reference proteome</keyword>
<evidence type="ECO:0000313" key="1">
    <source>
        <dbReference type="EMBL" id="RLK54451.1"/>
    </source>
</evidence>
<gene>
    <name evidence="1" type="ORF">CLV68_6003</name>
</gene>
<dbReference type="RefSeq" id="WP_121394305.1">
    <property type="nucleotide sequence ID" value="NZ_RCDD01000007.1"/>
</dbReference>
<dbReference type="OrthoDB" id="8418678at2"/>
<evidence type="ECO:0000313" key="2">
    <source>
        <dbReference type="Proteomes" id="UP000282454"/>
    </source>
</evidence>
<sequence>MTSRLELDLPAGNDTLPFTDLAGFVDHVRAAGANADTPVVAVAAEQDESILIALRVELDGLAARPATIAVDRADIKDLLTEIDDNDGDTRSHQQTVRELRQRLTGLALGS</sequence>
<organism evidence="1 2">
    <name type="scientific">Actinokineospora cianjurensis</name>
    <dbReference type="NCBI Taxonomy" id="585224"/>
    <lineage>
        <taxon>Bacteria</taxon>
        <taxon>Bacillati</taxon>
        <taxon>Actinomycetota</taxon>
        <taxon>Actinomycetes</taxon>
        <taxon>Pseudonocardiales</taxon>
        <taxon>Pseudonocardiaceae</taxon>
        <taxon>Actinokineospora</taxon>
    </lineage>
</organism>
<accession>A0A421AXD4</accession>
<proteinExistence type="predicted"/>
<comment type="caution">
    <text evidence="1">The sequence shown here is derived from an EMBL/GenBank/DDBJ whole genome shotgun (WGS) entry which is preliminary data.</text>
</comment>
<dbReference type="EMBL" id="RCDD01000007">
    <property type="protein sequence ID" value="RLK54451.1"/>
    <property type="molecule type" value="Genomic_DNA"/>
</dbReference>
<dbReference type="AlphaFoldDB" id="A0A421AXD4"/>
<name>A0A421AXD4_9PSEU</name>